<evidence type="ECO:0000313" key="2">
    <source>
        <dbReference type="EMBL" id="CAG7786292.1"/>
    </source>
</evidence>
<evidence type="ECO:0000313" key="3">
    <source>
        <dbReference type="Proteomes" id="UP000708208"/>
    </source>
</evidence>
<protein>
    <submittedName>
        <fullName evidence="2">Uncharacterized protein</fullName>
    </submittedName>
</protein>
<proteinExistence type="predicted"/>
<keyword evidence="3" id="KW-1185">Reference proteome</keyword>
<gene>
    <name evidence="2" type="ORF">AFUS01_LOCUS24866</name>
</gene>
<dbReference type="Proteomes" id="UP000708208">
    <property type="component" value="Unassembled WGS sequence"/>
</dbReference>
<dbReference type="GO" id="GO:0008083">
    <property type="term" value="F:growth factor activity"/>
    <property type="evidence" value="ECO:0007669"/>
    <property type="project" value="InterPro"/>
</dbReference>
<dbReference type="Pfam" id="PF00167">
    <property type="entry name" value="FGF"/>
    <property type="match status" value="1"/>
</dbReference>
<accession>A0A8J2KD86</accession>
<dbReference type="InterPro" id="IPR002209">
    <property type="entry name" value="Fibroblast_GF_fam"/>
</dbReference>
<evidence type="ECO:0000256" key="1">
    <source>
        <dbReference type="SAM" id="MobiDB-lite"/>
    </source>
</evidence>
<reference evidence="2" key="1">
    <citation type="submission" date="2021-06" db="EMBL/GenBank/DDBJ databases">
        <authorList>
            <person name="Hodson N. C."/>
            <person name="Mongue J. A."/>
            <person name="Jaron S. K."/>
        </authorList>
    </citation>
    <scope>NUCLEOTIDE SEQUENCE</scope>
</reference>
<name>A0A8J2KD86_9HEXA</name>
<sequence length="129" mass="14769">MQTSIAIIEKGFMIFANVDPTRKKANQMKDGECEFEERMSDDLHSEFRSVKNPDWYVGFTKEGKPFRGKAHTKIRKKGGKDKLCFQFLPACPVPACHKSGFSNQRKHRKCETENHRPAPEATAIIDRSP</sequence>
<dbReference type="OrthoDB" id="5988014at2759"/>
<dbReference type="AlphaFoldDB" id="A0A8J2KD86"/>
<feature type="region of interest" description="Disordered" evidence="1">
    <location>
        <begin position="101"/>
        <end position="129"/>
    </location>
</feature>
<comment type="caution">
    <text evidence="2">The sequence shown here is derived from an EMBL/GenBank/DDBJ whole genome shotgun (WGS) entry which is preliminary data.</text>
</comment>
<dbReference type="EMBL" id="CAJVCH010314584">
    <property type="protein sequence ID" value="CAG7786292.1"/>
    <property type="molecule type" value="Genomic_DNA"/>
</dbReference>
<organism evidence="2 3">
    <name type="scientific">Allacma fusca</name>
    <dbReference type="NCBI Taxonomy" id="39272"/>
    <lineage>
        <taxon>Eukaryota</taxon>
        <taxon>Metazoa</taxon>
        <taxon>Ecdysozoa</taxon>
        <taxon>Arthropoda</taxon>
        <taxon>Hexapoda</taxon>
        <taxon>Collembola</taxon>
        <taxon>Symphypleona</taxon>
        <taxon>Sminthuridae</taxon>
        <taxon>Allacma</taxon>
    </lineage>
</organism>